<dbReference type="Proteomes" id="UP000789366">
    <property type="component" value="Unassembled WGS sequence"/>
</dbReference>
<reference evidence="1" key="1">
    <citation type="submission" date="2021-06" db="EMBL/GenBank/DDBJ databases">
        <authorList>
            <person name="Kallberg Y."/>
            <person name="Tangrot J."/>
            <person name="Rosling A."/>
        </authorList>
    </citation>
    <scope>NUCLEOTIDE SEQUENCE</scope>
    <source>
        <strain evidence="1">28 12/20/2015</strain>
    </source>
</reference>
<organism evidence="1 2">
    <name type="scientific">Cetraspora pellucida</name>
    <dbReference type="NCBI Taxonomy" id="1433469"/>
    <lineage>
        <taxon>Eukaryota</taxon>
        <taxon>Fungi</taxon>
        <taxon>Fungi incertae sedis</taxon>
        <taxon>Mucoromycota</taxon>
        <taxon>Glomeromycotina</taxon>
        <taxon>Glomeromycetes</taxon>
        <taxon>Diversisporales</taxon>
        <taxon>Gigasporaceae</taxon>
        <taxon>Cetraspora</taxon>
    </lineage>
</organism>
<protein>
    <submittedName>
        <fullName evidence="1">701_t:CDS:1</fullName>
    </submittedName>
</protein>
<dbReference type="EMBL" id="CAJVPW010070579">
    <property type="protein sequence ID" value="CAG8792497.1"/>
    <property type="molecule type" value="Genomic_DNA"/>
</dbReference>
<evidence type="ECO:0000313" key="1">
    <source>
        <dbReference type="EMBL" id="CAG8792497.1"/>
    </source>
</evidence>
<accession>A0ACA9RH74</accession>
<feature type="non-terminal residue" evidence="1">
    <location>
        <position position="1"/>
    </location>
</feature>
<gene>
    <name evidence="1" type="ORF">SPELUC_LOCUS17355</name>
</gene>
<comment type="caution">
    <text evidence="1">The sequence shown here is derived from an EMBL/GenBank/DDBJ whole genome shotgun (WGS) entry which is preliminary data.</text>
</comment>
<feature type="non-terminal residue" evidence="1">
    <location>
        <position position="120"/>
    </location>
</feature>
<name>A0ACA9RH74_9GLOM</name>
<sequence length="120" mass="14555">NQIKSIKETFDESRYYELRVNGTIDLGDGFEVDNIEKIKHNTYYREYDDDENMIINQLNIFLEMCNTVERDDDINQKIIYNENHENYFNDIVRVLSNPTKEESEYLEYKKKEISHDINEK</sequence>
<proteinExistence type="predicted"/>
<evidence type="ECO:0000313" key="2">
    <source>
        <dbReference type="Proteomes" id="UP000789366"/>
    </source>
</evidence>
<keyword evidence="2" id="KW-1185">Reference proteome</keyword>